<feature type="region of interest" description="Disordered" evidence="1">
    <location>
        <begin position="202"/>
        <end position="391"/>
    </location>
</feature>
<feature type="compositionally biased region" description="Pro residues" evidence="1">
    <location>
        <begin position="206"/>
        <end position="226"/>
    </location>
</feature>
<dbReference type="EMBL" id="KZ678141">
    <property type="protein sequence ID" value="PSN62883.1"/>
    <property type="molecule type" value="Genomic_DNA"/>
</dbReference>
<reference evidence="2 3" key="1">
    <citation type="journal article" date="2018" name="Front. Microbiol.">
        <title>Genome-Wide Analysis of Corynespora cassiicola Leaf Fall Disease Putative Effectors.</title>
        <authorList>
            <person name="Lopez D."/>
            <person name="Ribeiro S."/>
            <person name="Label P."/>
            <person name="Fumanal B."/>
            <person name="Venisse J.S."/>
            <person name="Kohler A."/>
            <person name="de Oliveira R.R."/>
            <person name="Labutti K."/>
            <person name="Lipzen A."/>
            <person name="Lail K."/>
            <person name="Bauer D."/>
            <person name="Ohm R.A."/>
            <person name="Barry K.W."/>
            <person name="Spatafora J."/>
            <person name="Grigoriev I.V."/>
            <person name="Martin F.M."/>
            <person name="Pujade-Renaud V."/>
        </authorList>
    </citation>
    <scope>NUCLEOTIDE SEQUENCE [LARGE SCALE GENOMIC DNA]</scope>
    <source>
        <strain evidence="2 3">Philippines</strain>
    </source>
</reference>
<feature type="region of interest" description="Disordered" evidence="1">
    <location>
        <begin position="127"/>
        <end position="152"/>
    </location>
</feature>
<dbReference type="OrthoDB" id="1394818at2759"/>
<evidence type="ECO:0000313" key="2">
    <source>
        <dbReference type="EMBL" id="PSN62883.1"/>
    </source>
</evidence>
<feature type="compositionally biased region" description="Basic and acidic residues" evidence="1">
    <location>
        <begin position="127"/>
        <end position="144"/>
    </location>
</feature>
<accession>A0A2T2NBT3</accession>
<keyword evidence="3" id="KW-1185">Reference proteome</keyword>
<gene>
    <name evidence="2" type="ORF">BS50DRAFT_592124</name>
</gene>
<proteinExistence type="predicted"/>
<feature type="compositionally biased region" description="Polar residues" evidence="1">
    <location>
        <begin position="318"/>
        <end position="350"/>
    </location>
</feature>
<dbReference type="AlphaFoldDB" id="A0A2T2NBT3"/>
<name>A0A2T2NBT3_CORCC</name>
<dbReference type="Proteomes" id="UP000240883">
    <property type="component" value="Unassembled WGS sequence"/>
</dbReference>
<protein>
    <submittedName>
        <fullName evidence="2">Uncharacterized protein</fullName>
    </submittedName>
</protein>
<evidence type="ECO:0000313" key="3">
    <source>
        <dbReference type="Proteomes" id="UP000240883"/>
    </source>
</evidence>
<organism evidence="2 3">
    <name type="scientific">Corynespora cassiicola Philippines</name>
    <dbReference type="NCBI Taxonomy" id="1448308"/>
    <lineage>
        <taxon>Eukaryota</taxon>
        <taxon>Fungi</taxon>
        <taxon>Dikarya</taxon>
        <taxon>Ascomycota</taxon>
        <taxon>Pezizomycotina</taxon>
        <taxon>Dothideomycetes</taxon>
        <taxon>Pleosporomycetidae</taxon>
        <taxon>Pleosporales</taxon>
        <taxon>Corynesporascaceae</taxon>
        <taxon>Corynespora</taxon>
    </lineage>
</organism>
<evidence type="ECO:0000256" key="1">
    <source>
        <dbReference type="SAM" id="MobiDB-lite"/>
    </source>
</evidence>
<sequence>MNSALDTLPKIIEQCGQVHEEANGLMVALKPSNGKDSSMPFFKKVMFIFQKSRITVLRSLLDSSKCNLNLLLATLNFEMAKTRSADAKLMNQLQSEKDAFVRVVQSKSKALNDALKEVEKAKKEAAKLKSKVEKEKEKEKEKSKQGQNETTVAVELDGTAALKPPPLTLQHKPSMSQLVYSPPVIDTAPQTAVMSLALSLEAPKPSGIPTPPTSPQNNNRPPPPTSGPNGNHYANYTYAPPPPPPYPYVQTPKEPLGRHGTGSGPGKRMFSDPGPNPSRDEVPRMNPEVFTRDRARSPYGYTRVPSDEVPMVNKMRGENNQSSANGPFNPRRTSAPSTNGTKTGPSTDNPLSGKPSDRHAPEDTTQGGPQATKAAPQPQRKHPPPPLPRHGVTYIALSPYLTHEIGHLSLVPFDTLVDVTPYTVDDEAVPYPTAFDSAPKHYWEASLGHRRGPRGLFPVDIVCPIDEEMVAEKLKESWFASEGVGLIADGSGRVWVGPGWEFAEPKRRRTKWWAGEY</sequence>
<dbReference type="STRING" id="1448308.A0A2T2NBT3"/>